<proteinExistence type="predicted"/>
<feature type="region of interest" description="Disordered" evidence="1">
    <location>
        <begin position="1"/>
        <end position="24"/>
    </location>
</feature>
<evidence type="ECO:0000256" key="1">
    <source>
        <dbReference type="SAM" id="MobiDB-lite"/>
    </source>
</evidence>
<reference evidence="2 3" key="2">
    <citation type="submission" date="2020-07" db="EMBL/GenBank/DDBJ databases">
        <title>Genome assembly of wild tea tree DASZ reveals pedigree and selection history of tea varieties.</title>
        <authorList>
            <person name="Zhang W."/>
        </authorList>
    </citation>
    <scope>NUCLEOTIDE SEQUENCE [LARGE SCALE GENOMIC DNA]</scope>
    <source>
        <strain evidence="3">cv. G240</strain>
        <tissue evidence="2">Leaf</tissue>
    </source>
</reference>
<dbReference type="EMBL" id="JACBKZ010000001">
    <property type="protein sequence ID" value="KAF5959853.1"/>
    <property type="molecule type" value="Genomic_DNA"/>
</dbReference>
<organism evidence="2 3">
    <name type="scientific">Camellia sinensis</name>
    <name type="common">Tea plant</name>
    <name type="synonym">Thea sinensis</name>
    <dbReference type="NCBI Taxonomy" id="4442"/>
    <lineage>
        <taxon>Eukaryota</taxon>
        <taxon>Viridiplantae</taxon>
        <taxon>Streptophyta</taxon>
        <taxon>Embryophyta</taxon>
        <taxon>Tracheophyta</taxon>
        <taxon>Spermatophyta</taxon>
        <taxon>Magnoliopsida</taxon>
        <taxon>eudicotyledons</taxon>
        <taxon>Gunneridae</taxon>
        <taxon>Pentapetalae</taxon>
        <taxon>asterids</taxon>
        <taxon>Ericales</taxon>
        <taxon>Theaceae</taxon>
        <taxon>Camellia</taxon>
    </lineage>
</organism>
<reference evidence="3" key="1">
    <citation type="journal article" date="2020" name="Nat. Commun.">
        <title>Genome assembly of wild tea tree DASZ reveals pedigree and selection history of tea varieties.</title>
        <authorList>
            <person name="Zhang W."/>
            <person name="Zhang Y."/>
            <person name="Qiu H."/>
            <person name="Guo Y."/>
            <person name="Wan H."/>
            <person name="Zhang X."/>
            <person name="Scossa F."/>
            <person name="Alseekh S."/>
            <person name="Zhang Q."/>
            <person name="Wang P."/>
            <person name="Xu L."/>
            <person name="Schmidt M.H."/>
            <person name="Jia X."/>
            <person name="Li D."/>
            <person name="Zhu A."/>
            <person name="Guo F."/>
            <person name="Chen W."/>
            <person name="Ni D."/>
            <person name="Usadel B."/>
            <person name="Fernie A.R."/>
            <person name="Wen W."/>
        </authorList>
    </citation>
    <scope>NUCLEOTIDE SEQUENCE [LARGE SCALE GENOMIC DNA]</scope>
    <source>
        <strain evidence="3">cv. G240</strain>
    </source>
</reference>
<dbReference type="Proteomes" id="UP000593564">
    <property type="component" value="Unassembled WGS sequence"/>
</dbReference>
<evidence type="ECO:0000313" key="2">
    <source>
        <dbReference type="EMBL" id="KAF5959853.1"/>
    </source>
</evidence>
<keyword evidence="3" id="KW-1185">Reference proteome</keyword>
<protein>
    <submittedName>
        <fullName evidence="2">Uncharacterized protein</fullName>
    </submittedName>
</protein>
<gene>
    <name evidence="2" type="ORF">HYC85_001062</name>
</gene>
<feature type="compositionally biased region" description="Polar residues" evidence="1">
    <location>
        <begin position="15"/>
        <end position="24"/>
    </location>
</feature>
<sequence>MAKGSSQRFYEEDQNQNQNQIMMSTSTRGNIHFSSYFSTPSPSSSSFQPHKNIIEVFQMVEAVDDGLNIINGGVVFLLELDQESMEVINVHDSILRVN</sequence>
<name>A0A7J7I489_CAMSI</name>
<dbReference type="AlphaFoldDB" id="A0A7J7I489"/>
<accession>A0A7J7I489</accession>
<evidence type="ECO:0000313" key="3">
    <source>
        <dbReference type="Proteomes" id="UP000593564"/>
    </source>
</evidence>
<comment type="caution">
    <text evidence="2">The sequence shown here is derived from an EMBL/GenBank/DDBJ whole genome shotgun (WGS) entry which is preliminary data.</text>
</comment>